<reference evidence="3" key="1">
    <citation type="submission" date="2021-01" db="EMBL/GenBank/DDBJ databases">
        <authorList>
            <person name="Kaushik A."/>
        </authorList>
    </citation>
    <scope>NUCLEOTIDE SEQUENCE</scope>
    <source>
        <strain evidence="3">AG2-2IIIB</strain>
    </source>
</reference>
<dbReference type="InterPro" id="IPR057678">
    <property type="entry name" value="DUF7918"/>
</dbReference>
<feature type="domain" description="DUF7918" evidence="2">
    <location>
        <begin position="288"/>
        <end position="475"/>
    </location>
</feature>
<accession>A0A8H3AAM1</accession>
<sequence length="552" mass="62192">MIFEQLGLSVRITNSDGEALPEYQMQETGDDTIQCWIPSTPGVNFQIHWEVTRNQYPKLSIRTLPFLDGVRMRGQVTYRKGLPGTGKLYKHQTGTSKARLYEFGTRDLTDKEDGVQPDQSVLNSLNTIKLVFEWGRRIESTGPSRFKAPLEIGLIHEKVVKKSHSGAAKLGQTIDVTGSTSVSFTPSTRIKPVTFIFCYAPEGWLRARDIIPSNPKSQSEDTQSTLKRERSVTPTIIDVDDLETEDDEIQIVKHMRQLDYAVHAATTNYHSLNSPMIFEKYGFSVWIVDSNDDILPEYQVQEVGDDTIQCWIPSTEGRNFKILWKVVEHLHPGHDLSTLPLLDGVRMSGKVSRKHKLAKGSSGKQFRQRIGASTARLYEFGKRTLTDGDESEKLNPSLLKSLNTIKLVVEWGQAGASIQRKTFYVPQEIGPIHEKSVKKGHSGAAQLGKAVSVSMSNHTDFKVSKEIKPITFVFYWLRARDIVPRDPELDSQNAKSPFKRERSITPDIIDIDDLETDEEISAIKHLVPAPATSKKQRTLGQEHVTKPKVEDD</sequence>
<comment type="caution">
    <text evidence="3">The sequence shown here is derived from an EMBL/GenBank/DDBJ whole genome shotgun (WGS) entry which is preliminary data.</text>
</comment>
<dbReference type="PANTHER" id="PTHR36223:SF1">
    <property type="entry name" value="TRANSCRIPTION ELONGATION FACTOR EAF N-TERMINAL DOMAIN-CONTAINING PROTEIN"/>
    <property type="match status" value="1"/>
</dbReference>
<dbReference type="EMBL" id="CAJMWT010001761">
    <property type="protein sequence ID" value="CAE6418826.1"/>
    <property type="molecule type" value="Genomic_DNA"/>
</dbReference>
<feature type="region of interest" description="Disordered" evidence="1">
    <location>
        <begin position="211"/>
        <end position="230"/>
    </location>
</feature>
<dbReference type="Proteomes" id="UP000663843">
    <property type="component" value="Unassembled WGS sequence"/>
</dbReference>
<dbReference type="Pfam" id="PF25534">
    <property type="entry name" value="DUF7918"/>
    <property type="match status" value="2"/>
</dbReference>
<feature type="domain" description="DUF7918" evidence="2">
    <location>
        <begin position="8"/>
        <end position="213"/>
    </location>
</feature>
<proteinExistence type="predicted"/>
<dbReference type="PANTHER" id="PTHR36223">
    <property type="entry name" value="BETA-LACTAMASE-TYPE TRANSPEPTIDASE FOLD DOMAIN CONTAINING PROTEIN"/>
    <property type="match status" value="1"/>
</dbReference>
<gene>
    <name evidence="3" type="ORF">RDB_LOCUS51553</name>
</gene>
<protein>
    <recommendedName>
        <fullName evidence="2">DUF7918 domain-containing protein</fullName>
    </recommendedName>
</protein>
<name>A0A8H3AAM1_9AGAM</name>
<feature type="region of interest" description="Disordered" evidence="1">
    <location>
        <begin position="525"/>
        <end position="552"/>
    </location>
</feature>
<evidence type="ECO:0000313" key="3">
    <source>
        <dbReference type="EMBL" id="CAE6418826.1"/>
    </source>
</evidence>
<evidence type="ECO:0000256" key="1">
    <source>
        <dbReference type="SAM" id="MobiDB-lite"/>
    </source>
</evidence>
<feature type="compositionally biased region" description="Basic and acidic residues" evidence="1">
    <location>
        <begin position="543"/>
        <end position="552"/>
    </location>
</feature>
<organism evidence="3 4">
    <name type="scientific">Rhizoctonia solani</name>
    <dbReference type="NCBI Taxonomy" id="456999"/>
    <lineage>
        <taxon>Eukaryota</taxon>
        <taxon>Fungi</taxon>
        <taxon>Dikarya</taxon>
        <taxon>Basidiomycota</taxon>
        <taxon>Agaricomycotina</taxon>
        <taxon>Agaricomycetes</taxon>
        <taxon>Cantharellales</taxon>
        <taxon>Ceratobasidiaceae</taxon>
        <taxon>Rhizoctonia</taxon>
    </lineage>
</organism>
<dbReference type="AlphaFoldDB" id="A0A8H3AAM1"/>
<feature type="compositionally biased region" description="Polar residues" evidence="1">
    <location>
        <begin position="214"/>
        <end position="225"/>
    </location>
</feature>
<evidence type="ECO:0000259" key="2">
    <source>
        <dbReference type="Pfam" id="PF25534"/>
    </source>
</evidence>
<evidence type="ECO:0000313" key="4">
    <source>
        <dbReference type="Proteomes" id="UP000663843"/>
    </source>
</evidence>